<keyword evidence="1" id="KW-0732">Signal</keyword>
<feature type="signal peptide" evidence="1">
    <location>
        <begin position="1"/>
        <end position="26"/>
    </location>
</feature>
<keyword evidence="4" id="KW-1185">Reference proteome</keyword>
<feature type="domain" description="DUF2147" evidence="2">
    <location>
        <begin position="34"/>
        <end position="138"/>
    </location>
</feature>
<name>A0ABV2EDR5_9CAUL</name>
<comment type="caution">
    <text evidence="3">The sequence shown here is derived from an EMBL/GenBank/DDBJ whole genome shotgun (WGS) entry which is preliminary data.</text>
</comment>
<dbReference type="Gene3D" id="2.40.128.520">
    <property type="match status" value="1"/>
</dbReference>
<dbReference type="Pfam" id="PF09917">
    <property type="entry name" value="DUF2147"/>
    <property type="match status" value="1"/>
</dbReference>
<reference evidence="3 4" key="1">
    <citation type="submission" date="2024-06" db="EMBL/GenBank/DDBJ databases">
        <title>Genomic Encyclopedia of Type Strains, Phase IV (KMG-IV): sequencing the most valuable type-strain genomes for metagenomic binning, comparative biology and taxonomic classification.</title>
        <authorList>
            <person name="Goeker M."/>
        </authorList>
    </citation>
    <scope>NUCLEOTIDE SEQUENCE [LARGE SCALE GENOMIC DNA]</scope>
    <source>
        <strain evidence="3 4">DSM 17809</strain>
    </source>
</reference>
<feature type="chain" id="PRO_5047065066" evidence="1">
    <location>
        <begin position="27"/>
        <end position="141"/>
    </location>
</feature>
<proteinExistence type="predicted"/>
<evidence type="ECO:0000313" key="4">
    <source>
        <dbReference type="Proteomes" id="UP001549110"/>
    </source>
</evidence>
<dbReference type="Proteomes" id="UP001549110">
    <property type="component" value="Unassembled WGS sequence"/>
</dbReference>
<protein>
    <submittedName>
        <fullName evidence="3">Uncharacterized protein (DUF2147 family)</fullName>
    </submittedName>
</protein>
<evidence type="ECO:0000313" key="3">
    <source>
        <dbReference type="EMBL" id="MET3525172.1"/>
    </source>
</evidence>
<dbReference type="PANTHER" id="PTHR36919:SF2">
    <property type="entry name" value="BLL6627 PROTEIN"/>
    <property type="match status" value="1"/>
</dbReference>
<sequence length="141" mass="14995">MKTAISRLFLLLAAATLLVAPIQATATTYGDVYGVWRNPKNTVHVEIKPCGARVCGYVVWANAKAQADAREGGTPNLIGSQLLREFAPDSKGGWKGKVFVPNRNMTLSGTAKPINASSLVARGCLLPGILCKSQVWTRVAA</sequence>
<accession>A0ABV2EDR5</accession>
<dbReference type="EMBL" id="JBEPLU010000001">
    <property type="protein sequence ID" value="MET3525172.1"/>
    <property type="molecule type" value="Genomic_DNA"/>
</dbReference>
<evidence type="ECO:0000256" key="1">
    <source>
        <dbReference type="SAM" id="SignalP"/>
    </source>
</evidence>
<organism evidence="3 4">
    <name type="scientific">Phenylobacterium koreense</name>
    <dbReference type="NCBI Taxonomy" id="266125"/>
    <lineage>
        <taxon>Bacteria</taxon>
        <taxon>Pseudomonadati</taxon>
        <taxon>Pseudomonadota</taxon>
        <taxon>Alphaproteobacteria</taxon>
        <taxon>Caulobacterales</taxon>
        <taxon>Caulobacteraceae</taxon>
        <taxon>Phenylobacterium</taxon>
    </lineage>
</organism>
<gene>
    <name evidence="3" type="ORF">ABID41_000267</name>
</gene>
<dbReference type="RefSeq" id="WP_331927943.1">
    <property type="nucleotide sequence ID" value="NZ_JBEPLU010000001.1"/>
</dbReference>
<dbReference type="InterPro" id="IPR019223">
    <property type="entry name" value="DUF2147"/>
</dbReference>
<dbReference type="PANTHER" id="PTHR36919">
    <property type="entry name" value="BLR1215 PROTEIN"/>
    <property type="match status" value="1"/>
</dbReference>
<evidence type="ECO:0000259" key="2">
    <source>
        <dbReference type="Pfam" id="PF09917"/>
    </source>
</evidence>